<gene>
    <name evidence="1" type="ORF">JW592_16675</name>
</gene>
<protein>
    <recommendedName>
        <fullName evidence="3">Colicin D immunity protein domain-containing protein</fullName>
    </recommendedName>
</protein>
<keyword evidence="2" id="KW-1185">Reference proteome</keyword>
<evidence type="ECO:0000313" key="2">
    <source>
        <dbReference type="Proteomes" id="UP001518976"/>
    </source>
</evidence>
<organism evidence="1 2">
    <name type="scientific">Streptomyces spirodelae</name>
    <dbReference type="NCBI Taxonomy" id="2812904"/>
    <lineage>
        <taxon>Bacteria</taxon>
        <taxon>Bacillati</taxon>
        <taxon>Actinomycetota</taxon>
        <taxon>Actinomycetes</taxon>
        <taxon>Kitasatosporales</taxon>
        <taxon>Streptomycetaceae</taxon>
        <taxon>Streptomyces</taxon>
    </lineage>
</organism>
<name>A0ABS3WVC3_9ACTN</name>
<reference evidence="1 2" key="1">
    <citation type="submission" date="2021-02" db="EMBL/GenBank/DDBJ databases">
        <title>Streptomyces spirodelae sp. nov., isolated from duckweed.</title>
        <authorList>
            <person name="Saimee Y."/>
            <person name="Duangmal K."/>
        </authorList>
    </citation>
    <scope>NUCLEOTIDE SEQUENCE [LARGE SCALE GENOMIC DNA]</scope>
    <source>
        <strain evidence="1 2">DW4-2</strain>
    </source>
</reference>
<sequence length="81" mass="8987">MNAKAELLSLIDVFLSGEDQSISLINSIEGILVENFPESLAFEELAEPLSLFRPGCGSPYYDVQDMREALQEASDSLNYLE</sequence>
<dbReference type="RefSeq" id="WP_209265896.1">
    <property type="nucleotide sequence ID" value="NZ_JAFFZN010000014.1"/>
</dbReference>
<proteinExistence type="predicted"/>
<evidence type="ECO:0008006" key="3">
    <source>
        <dbReference type="Google" id="ProtNLM"/>
    </source>
</evidence>
<dbReference type="EMBL" id="JAFFZN010000014">
    <property type="protein sequence ID" value="MBO8187085.1"/>
    <property type="molecule type" value="Genomic_DNA"/>
</dbReference>
<comment type="caution">
    <text evidence="1">The sequence shown here is derived from an EMBL/GenBank/DDBJ whole genome shotgun (WGS) entry which is preliminary data.</text>
</comment>
<accession>A0ABS3WVC3</accession>
<evidence type="ECO:0000313" key="1">
    <source>
        <dbReference type="EMBL" id="MBO8187085.1"/>
    </source>
</evidence>
<dbReference type="Proteomes" id="UP001518976">
    <property type="component" value="Unassembled WGS sequence"/>
</dbReference>